<dbReference type="EMBL" id="CP002657">
    <property type="protein sequence ID" value="AEB83883.1"/>
    <property type="molecule type" value="Genomic_DNA"/>
</dbReference>
<protein>
    <submittedName>
        <fullName evidence="1">Uncharacterized protein</fullName>
    </submittedName>
</protein>
<proteinExistence type="predicted"/>
<dbReference type="STRING" id="596154.Alide2_1485"/>
<accession>F4GFF1</accession>
<name>F4GFF1_ALIDK</name>
<evidence type="ECO:0000313" key="2">
    <source>
        <dbReference type="Proteomes" id="UP000007938"/>
    </source>
</evidence>
<dbReference type="KEGG" id="adk:Alide2_1485"/>
<dbReference type="HOGENOM" id="CLU_3076016_0_0_4"/>
<reference evidence="1 2" key="1">
    <citation type="journal article" date="2011" name="J. Bacteriol.">
        <title>Genome Sequences of Alicycliphilus denitrificans Strains BC and K601T.</title>
        <authorList>
            <person name="Oosterkamp M.J."/>
            <person name="Veuskens T."/>
            <person name="Plugge C.M."/>
            <person name="Langenhoff A.A."/>
            <person name="Gerritse J."/>
            <person name="van Berkel W.J."/>
            <person name="Pieper D.H."/>
            <person name="Junca H."/>
            <person name="Goodwin L.A."/>
            <person name="Daligault H.E."/>
            <person name="Bruce D.C."/>
            <person name="Detter J.C."/>
            <person name="Tapia R."/>
            <person name="Han C.S."/>
            <person name="Land M.L."/>
            <person name="Hauser L.J."/>
            <person name="Smidt H."/>
            <person name="Stams A.J."/>
        </authorList>
    </citation>
    <scope>NUCLEOTIDE SEQUENCE [LARGE SCALE GENOMIC DNA]</scope>
    <source>
        <strain evidence="2">DSM 14773 / CIP 107495 / K601</strain>
    </source>
</reference>
<dbReference type="AlphaFoldDB" id="F4GFF1"/>
<dbReference type="RefSeq" id="WP_013519772.1">
    <property type="nucleotide sequence ID" value="NC_015422.1"/>
</dbReference>
<keyword evidence="2" id="KW-1185">Reference proteome</keyword>
<reference evidence="1 2" key="2">
    <citation type="submission" date="2011-04" db="EMBL/GenBank/DDBJ databases">
        <title>Complete sequence of chromosome of Alicycliphilus denitrificans K601.</title>
        <authorList>
            <consortium name="US DOE Joint Genome Institute"/>
            <person name="Lucas S."/>
            <person name="Han J."/>
            <person name="Lapidus A."/>
            <person name="Cheng J.-F."/>
            <person name="Goodwin L."/>
            <person name="Pitluck S."/>
            <person name="Peters L."/>
            <person name="Zeytun A."/>
            <person name="Detter J.C."/>
            <person name="Han C."/>
            <person name="Tapia R."/>
            <person name="Land M."/>
            <person name="Hauser L."/>
            <person name="Kyrpides N."/>
            <person name="Ivanova N."/>
            <person name="Mikhailova N."/>
            <person name="Pagani I."/>
            <person name="Oosterkamp M."/>
            <person name="Pieper D."/>
            <person name="van Berkel W."/>
            <person name="Langenhoff A."/>
            <person name="Smidt H."/>
            <person name="Stams A."/>
            <person name="Woyke T."/>
        </authorList>
    </citation>
    <scope>NUCLEOTIDE SEQUENCE [LARGE SCALE GENOMIC DNA]</scope>
    <source>
        <strain evidence="2">DSM 14773 / CIP 107495 / K601</strain>
    </source>
</reference>
<evidence type="ECO:0000313" key="1">
    <source>
        <dbReference type="EMBL" id="AEB83883.1"/>
    </source>
</evidence>
<gene>
    <name evidence="1" type="ordered locus">Alide2_1485</name>
</gene>
<sequence>MHGRMALALAALGLAEDGMHLIGSSAAEFERQVAHEIAVNRKLVQELQITAD</sequence>
<organism evidence="1 2">
    <name type="scientific">Alicycliphilus denitrificans (strain DSM 14773 / CIP 107495 / K601)</name>
    <dbReference type="NCBI Taxonomy" id="596154"/>
    <lineage>
        <taxon>Bacteria</taxon>
        <taxon>Pseudomonadati</taxon>
        <taxon>Pseudomonadota</taxon>
        <taxon>Betaproteobacteria</taxon>
        <taxon>Burkholderiales</taxon>
        <taxon>Comamonadaceae</taxon>
        <taxon>Alicycliphilus</taxon>
    </lineage>
</organism>
<dbReference type="Proteomes" id="UP000007938">
    <property type="component" value="Chromosome"/>
</dbReference>